<protein>
    <submittedName>
        <fullName evidence="1">Uncharacterized protein</fullName>
    </submittedName>
</protein>
<organism evidence="1 2">
    <name type="scientific">Micromonospora cathayae</name>
    <dbReference type="NCBI Taxonomy" id="3028804"/>
    <lineage>
        <taxon>Bacteria</taxon>
        <taxon>Bacillati</taxon>
        <taxon>Actinomycetota</taxon>
        <taxon>Actinomycetes</taxon>
        <taxon>Micromonosporales</taxon>
        <taxon>Micromonosporaceae</taxon>
        <taxon>Micromonospora</taxon>
    </lineage>
</organism>
<proteinExistence type="predicted"/>
<gene>
    <name evidence="1" type="ORF">PVK37_29575</name>
</gene>
<dbReference type="InterPro" id="IPR049519">
    <property type="entry name" value="SmaI"/>
</dbReference>
<sequence>MHRANASTAPQQDVINGLKTLTENQHRMVASVVRALRTPTEFIANSSSDLVDDPFIETMANFLVLHHALHEEPLSKKPFEYVFRQCLLAQGKSAELNSTPGASPHDVRGGGYNWSLKTEAAKGISPQQVKIEKLMEARWIRECLTPEDCANAVRQRVPHHLAGYDRILVLRAFSKMSETIYKLIEVPTRALADRLSQAVPEMFSKTKGSPSFGADFYDSNSGARVFRILLDSSVEKIRLSHSAEWCTHHGTWIIPKDQELSLDYQTSIG</sequence>
<reference evidence="1 2" key="1">
    <citation type="submission" date="2023-02" db="EMBL/GenBank/DDBJ databases">
        <authorList>
            <person name="Mo P."/>
        </authorList>
    </citation>
    <scope>NUCLEOTIDE SEQUENCE [LARGE SCALE GENOMIC DNA]</scope>
    <source>
        <strain evidence="1 2">HUAS 3</strain>
    </source>
</reference>
<evidence type="ECO:0000313" key="1">
    <source>
        <dbReference type="EMBL" id="WDZ84539.1"/>
    </source>
</evidence>
<dbReference type="EMBL" id="CP118615">
    <property type="protein sequence ID" value="WDZ84539.1"/>
    <property type="molecule type" value="Genomic_DNA"/>
</dbReference>
<keyword evidence="2" id="KW-1185">Reference proteome</keyword>
<accession>A0ABY7ZRG4</accession>
<dbReference type="Pfam" id="PF17411">
    <property type="entry name" value="SmaI"/>
    <property type="match status" value="1"/>
</dbReference>
<dbReference type="Proteomes" id="UP001219605">
    <property type="component" value="Chromosome"/>
</dbReference>
<evidence type="ECO:0000313" key="2">
    <source>
        <dbReference type="Proteomes" id="UP001219605"/>
    </source>
</evidence>
<name>A0ABY7ZRG4_9ACTN</name>
<dbReference type="RefSeq" id="WP_275031103.1">
    <property type="nucleotide sequence ID" value="NZ_CP118615.1"/>
</dbReference>